<reference evidence="2" key="1">
    <citation type="journal article" date="2021" name="G3 (Bethesda)">
        <title>Chromosome assembled and annotated genome sequence of Aspergillus flavus NRRL 3357.</title>
        <authorList>
            <person name="Skerker J.M."/>
            <person name="Pianalto K.M."/>
            <person name="Mondo S.J."/>
            <person name="Yang K."/>
            <person name="Arkin A.P."/>
            <person name="Keller N.P."/>
            <person name="Grigoriev I.V."/>
            <person name="Louise Glass N.L."/>
        </authorList>
    </citation>
    <scope>NUCLEOTIDE SEQUENCE [LARGE SCALE GENOMIC DNA]</scope>
    <source>
        <strain evidence="2">ATCC 200026 / FGSC A1120 / IAM 13836 / NRRL 3357 / JCM 12722 / SRRC 167</strain>
    </source>
</reference>
<dbReference type="VEuPathDB" id="FungiDB:F9C07_2167518"/>
<dbReference type="Gene3D" id="1.20.5.340">
    <property type="match status" value="1"/>
</dbReference>
<gene>
    <name evidence="1" type="ORF">F9C07_2167518</name>
</gene>
<proteinExistence type="predicted"/>
<evidence type="ECO:0000313" key="1">
    <source>
        <dbReference type="EMBL" id="QRD93589.1"/>
    </source>
</evidence>
<protein>
    <submittedName>
        <fullName evidence="1">Uncharacterized protein</fullName>
    </submittedName>
</protein>
<sequence length="131" mass="14661">MWSRQQHRHTLEIELLIQHHGQSLPITANVAKAAASAFAGVTMVELLIRYRGESQPITEDVVKAAAMNYESCHEDWGLQTMGVLLRHRAKDLPISDDVVSAAAANTKRYGYICMALLIKHRGDSSTNRSRY</sequence>
<dbReference type="InterPro" id="IPR055530">
    <property type="entry name" value="DUF7104"/>
</dbReference>
<keyword evidence="2" id="KW-1185">Reference proteome</keyword>
<evidence type="ECO:0000313" key="2">
    <source>
        <dbReference type="Proteomes" id="UP000596276"/>
    </source>
</evidence>
<organism evidence="1 2">
    <name type="scientific">Aspergillus flavus (strain ATCC 200026 / FGSC A1120 / IAM 13836 / NRRL 3357 / JCM 12722 / SRRC 167)</name>
    <dbReference type="NCBI Taxonomy" id="332952"/>
    <lineage>
        <taxon>Eukaryota</taxon>
        <taxon>Fungi</taxon>
        <taxon>Dikarya</taxon>
        <taxon>Ascomycota</taxon>
        <taxon>Pezizomycotina</taxon>
        <taxon>Eurotiomycetes</taxon>
        <taxon>Eurotiomycetidae</taxon>
        <taxon>Eurotiales</taxon>
        <taxon>Aspergillaceae</taxon>
        <taxon>Aspergillus</taxon>
        <taxon>Aspergillus subgen. Circumdati</taxon>
    </lineage>
</organism>
<name>A0A7U2N131_ASPFN</name>
<dbReference type="Pfam" id="PF23397">
    <property type="entry name" value="DUF7104"/>
    <property type="match status" value="3"/>
</dbReference>
<dbReference type="EMBL" id="CP044623">
    <property type="protein sequence ID" value="QRD93589.1"/>
    <property type="molecule type" value="Genomic_DNA"/>
</dbReference>
<accession>A0A7U2N131</accession>
<dbReference type="Proteomes" id="UP000596276">
    <property type="component" value="Chromosome 6"/>
</dbReference>
<dbReference type="AlphaFoldDB" id="A0A7U2N131"/>
<feature type="non-terminal residue" evidence="1">
    <location>
        <position position="131"/>
    </location>
</feature>